<name>A0A815IL20_9BILA</name>
<dbReference type="EMBL" id="CAJNOQ010015681">
    <property type="protein sequence ID" value="CAF1366392.1"/>
    <property type="molecule type" value="Genomic_DNA"/>
</dbReference>
<proteinExistence type="predicted"/>
<sequence length="135" mass="15619">MILMTIILLSKKFAIIRLPCKHILTCRLKITLRNMNCKHDSDEQYYLRSSVNYYKTEKLINLLKTDPIDEQQILGFVNDANHINTISKNLSNLLVQLVTDYTAFKQTQTQNAGITREEVKSDNTRDADTVCIDPR</sequence>
<evidence type="ECO:0000313" key="3">
    <source>
        <dbReference type="EMBL" id="CAF4248953.1"/>
    </source>
</evidence>
<gene>
    <name evidence="2" type="ORF">GPM918_LOCUS31635</name>
    <name evidence="3" type="ORF">SRO942_LOCUS32283</name>
</gene>
<comment type="caution">
    <text evidence="2">The sequence shown here is derived from an EMBL/GenBank/DDBJ whole genome shotgun (WGS) entry which is preliminary data.</text>
</comment>
<dbReference type="Proteomes" id="UP000681722">
    <property type="component" value="Unassembled WGS sequence"/>
</dbReference>
<reference evidence="2" key="1">
    <citation type="submission" date="2021-02" db="EMBL/GenBank/DDBJ databases">
        <authorList>
            <person name="Nowell W R."/>
        </authorList>
    </citation>
    <scope>NUCLEOTIDE SEQUENCE</scope>
</reference>
<evidence type="ECO:0000313" key="4">
    <source>
        <dbReference type="Proteomes" id="UP000663829"/>
    </source>
</evidence>
<evidence type="ECO:0000256" key="1">
    <source>
        <dbReference type="SAM" id="MobiDB-lite"/>
    </source>
</evidence>
<dbReference type="Proteomes" id="UP000663829">
    <property type="component" value="Unassembled WGS sequence"/>
</dbReference>
<accession>A0A815IL20</accession>
<keyword evidence="4" id="KW-1185">Reference proteome</keyword>
<dbReference type="AlphaFoldDB" id="A0A815IL20"/>
<dbReference type="EMBL" id="CAJOBC010072964">
    <property type="protein sequence ID" value="CAF4248953.1"/>
    <property type="molecule type" value="Genomic_DNA"/>
</dbReference>
<feature type="region of interest" description="Disordered" evidence="1">
    <location>
        <begin position="115"/>
        <end position="135"/>
    </location>
</feature>
<protein>
    <submittedName>
        <fullName evidence="2">Uncharacterized protein</fullName>
    </submittedName>
</protein>
<evidence type="ECO:0000313" key="2">
    <source>
        <dbReference type="EMBL" id="CAF1366392.1"/>
    </source>
</evidence>
<organism evidence="2 4">
    <name type="scientific">Didymodactylos carnosus</name>
    <dbReference type="NCBI Taxonomy" id="1234261"/>
    <lineage>
        <taxon>Eukaryota</taxon>
        <taxon>Metazoa</taxon>
        <taxon>Spiralia</taxon>
        <taxon>Gnathifera</taxon>
        <taxon>Rotifera</taxon>
        <taxon>Eurotatoria</taxon>
        <taxon>Bdelloidea</taxon>
        <taxon>Philodinida</taxon>
        <taxon>Philodinidae</taxon>
        <taxon>Didymodactylos</taxon>
    </lineage>
</organism>